<gene>
    <name evidence="1" type="ORF">L484_026565</name>
</gene>
<accession>W9QZ67</accession>
<evidence type="ECO:0000313" key="2">
    <source>
        <dbReference type="Proteomes" id="UP000030645"/>
    </source>
</evidence>
<protein>
    <submittedName>
        <fullName evidence="1">Uncharacterized protein</fullName>
    </submittedName>
</protein>
<dbReference type="Proteomes" id="UP000030645">
    <property type="component" value="Unassembled WGS sequence"/>
</dbReference>
<name>W9QZ67_9ROSA</name>
<dbReference type="AlphaFoldDB" id="W9QZ67"/>
<sequence>MKKNISYGLRTAQKIEEKCELLERGVFMFKESVKAGSNWLHKISVITASSRHETVACDLIGPHVRFLLRKNPNKLVSEPLSWIDSRTGQSFWRLCCKIEFNFSLEIRLRRNPNGQEFVFLNFDADFKIRDGEVRWEE</sequence>
<organism evidence="1 2">
    <name type="scientific">Morus notabilis</name>
    <dbReference type="NCBI Taxonomy" id="981085"/>
    <lineage>
        <taxon>Eukaryota</taxon>
        <taxon>Viridiplantae</taxon>
        <taxon>Streptophyta</taxon>
        <taxon>Embryophyta</taxon>
        <taxon>Tracheophyta</taxon>
        <taxon>Spermatophyta</taxon>
        <taxon>Magnoliopsida</taxon>
        <taxon>eudicotyledons</taxon>
        <taxon>Gunneridae</taxon>
        <taxon>Pentapetalae</taxon>
        <taxon>rosids</taxon>
        <taxon>fabids</taxon>
        <taxon>Rosales</taxon>
        <taxon>Moraceae</taxon>
        <taxon>Moreae</taxon>
        <taxon>Morus</taxon>
    </lineage>
</organism>
<evidence type="ECO:0000313" key="1">
    <source>
        <dbReference type="EMBL" id="EXB44974.1"/>
    </source>
</evidence>
<keyword evidence="2" id="KW-1185">Reference proteome</keyword>
<proteinExistence type="predicted"/>
<reference evidence="2" key="1">
    <citation type="submission" date="2013-01" db="EMBL/GenBank/DDBJ databases">
        <title>Draft Genome Sequence of a Mulberry Tree, Morus notabilis C.K. Schneid.</title>
        <authorList>
            <person name="He N."/>
            <person name="Zhao S."/>
        </authorList>
    </citation>
    <scope>NUCLEOTIDE SEQUENCE</scope>
</reference>
<dbReference type="EMBL" id="KE343883">
    <property type="protein sequence ID" value="EXB44974.1"/>
    <property type="molecule type" value="Genomic_DNA"/>
</dbReference>